<proteinExistence type="predicted"/>
<organism evidence="1">
    <name type="scientific">Agromyces sp. G08B096</name>
    <dbReference type="NCBI Taxonomy" id="3156399"/>
    <lineage>
        <taxon>Bacteria</taxon>
        <taxon>Bacillati</taxon>
        <taxon>Actinomycetota</taxon>
        <taxon>Actinomycetes</taxon>
        <taxon>Micrococcales</taxon>
        <taxon>Microbacteriaceae</taxon>
        <taxon>Agromyces</taxon>
    </lineage>
</organism>
<dbReference type="AlphaFoldDB" id="A0AAU7W3F9"/>
<sequence length="43" mass="5016">MTYQSITGWDDLIYPDDYAEQVINPDDYYEQVIDLADAGRDDL</sequence>
<name>A0AAU7W3F9_9MICO</name>
<evidence type="ECO:0000313" key="1">
    <source>
        <dbReference type="EMBL" id="XBX81200.1"/>
    </source>
</evidence>
<reference evidence="1" key="1">
    <citation type="submission" date="2024-05" db="EMBL/GenBank/DDBJ databases">
        <authorList>
            <person name="Yu L."/>
        </authorList>
    </citation>
    <scope>NUCLEOTIDE SEQUENCE</scope>
    <source>
        <strain evidence="1">G08B096</strain>
    </source>
</reference>
<accession>A0AAU7W3F9</accession>
<dbReference type="EMBL" id="CP158374">
    <property type="protein sequence ID" value="XBX81200.1"/>
    <property type="molecule type" value="Genomic_DNA"/>
</dbReference>
<protein>
    <submittedName>
        <fullName evidence="1">Uncharacterized protein</fullName>
    </submittedName>
</protein>
<dbReference type="RefSeq" id="WP_350347222.1">
    <property type="nucleotide sequence ID" value="NZ_CP158374.1"/>
</dbReference>
<gene>
    <name evidence="1" type="ORF">ABIQ69_11335</name>
</gene>